<feature type="coiled-coil region" evidence="10">
    <location>
        <begin position="414"/>
        <end position="455"/>
    </location>
</feature>
<evidence type="ECO:0000256" key="11">
    <source>
        <dbReference type="SAM" id="Phobius"/>
    </source>
</evidence>
<comment type="similarity">
    <text evidence="8">Belongs to the methyl-accepting chemotaxis (MCP) protein family.</text>
</comment>
<evidence type="ECO:0000256" key="6">
    <source>
        <dbReference type="ARBA" id="ARBA00023136"/>
    </source>
</evidence>
<evidence type="ECO:0000259" key="12">
    <source>
        <dbReference type="PROSITE" id="PS50111"/>
    </source>
</evidence>
<dbReference type="SUPFAM" id="SSF103190">
    <property type="entry name" value="Sensory domain-like"/>
    <property type="match status" value="1"/>
</dbReference>
<dbReference type="PANTHER" id="PTHR32089">
    <property type="entry name" value="METHYL-ACCEPTING CHEMOTAXIS PROTEIN MCPB"/>
    <property type="match status" value="1"/>
</dbReference>
<dbReference type="CDD" id="cd12912">
    <property type="entry name" value="PDC2_MCP_like"/>
    <property type="match status" value="1"/>
</dbReference>
<keyword evidence="4 11" id="KW-0812">Transmembrane</keyword>
<evidence type="ECO:0000256" key="1">
    <source>
        <dbReference type="ARBA" id="ARBA00004651"/>
    </source>
</evidence>
<dbReference type="InterPro" id="IPR033479">
    <property type="entry name" value="dCache_1"/>
</dbReference>
<dbReference type="SMART" id="SM00283">
    <property type="entry name" value="MA"/>
    <property type="match status" value="1"/>
</dbReference>
<keyword evidence="5 11" id="KW-1133">Transmembrane helix</keyword>
<feature type="domain" description="Methyl-accepting transducer" evidence="12">
    <location>
        <begin position="378"/>
        <end position="628"/>
    </location>
</feature>
<dbReference type="PROSITE" id="PS50111">
    <property type="entry name" value="CHEMOTAXIS_TRANSDUC_2"/>
    <property type="match status" value="1"/>
</dbReference>
<dbReference type="GO" id="GO:0007165">
    <property type="term" value="P:signal transduction"/>
    <property type="evidence" value="ECO:0007669"/>
    <property type="project" value="UniProtKB-KW"/>
</dbReference>
<dbReference type="CDD" id="cd11386">
    <property type="entry name" value="MCP_signal"/>
    <property type="match status" value="1"/>
</dbReference>
<keyword evidence="10" id="KW-0175">Coiled coil</keyword>
<dbReference type="Pfam" id="PF00015">
    <property type="entry name" value="MCPsignal"/>
    <property type="match status" value="1"/>
</dbReference>
<dbReference type="SUPFAM" id="SSF58104">
    <property type="entry name" value="Methyl-accepting chemotaxis protein (MCP) signaling domain"/>
    <property type="match status" value="1"/>
</dbReference>
<keyword evidence="2" id="KW-1003">Cell membrane</keyword>
<keyword evidence="6 11" id="KW-0472">Membrane</keyword>
<comment type="caution">
    <text evidence="14">The sequence shown here is derived from an EMBL/GenBank/DDBJ whole genome shotgun (WGS) entry which is preliminary data.</text>
</comment>
<evidence type="ECO:0000259" key="13">
    <source>
        <dbReference type="PROSITE" id="PS50885"/>
    </source>
</evidence>
<keyword evidence="3" id="KW-0145">Chemotaxis</keyword>
<evidence type="ECO:0000313" key="14">
    <source>
        <dbReference type="EMBL" id="KRU13686.1"/>
    </source>
</evidence>
<dbReference type="Gene3D" id="1.10.287.950">
    <property type="entry name" value="Methyl-accepting chemotaxis protein"/>
    <property type="match status" value="1"/>
</dbReference>
<evidence type="ECO:0000256" key="9">
    <source>
        <dbReference type="PROSITE-ProRule" id="PRU00284"/>
    </source>
</evidence>
<dbReference type="RefSeq" id="WP_003440576.1">
    <property type="nucleotide sequence ID" value="NZ_ANZB01000001.1"/>
</dbReference>
<dbReference type="GeneID" id="93072462"/>
<organism evidence="14 15">
    <name type="scientific">Clostridium pasteurianum DSM 525 = ATCC 6013</name>
    <dbReference type="NCBI Taxonomy" id="1262449"/>
    <lineage>
        <taxon>Bacteria</taxon>
        <taxon>Bacillati</taxon>
        <taxon>Bacillota</taxon>
        <taxon>Clostridia</taxon>
        <taxon>Eubacteriales</taxon>
        <taxon>Clostridiaceae</taxon>
        <taxon>Clostridium</taxon>
    </lineage>
</organism>
<evidence type="ECO:0000256" key="10">
    <source>
        <dbReference type="SAM" id="Coils"/>
    </source>
</evidence>
<dbReference type="Gene3D" id="6.10.340.10">
    <property type="match status" value="1"/>
</dbReference>
<sequence length="664" mass="72600">MKLRSKFMVCFLAFALIPILIIGTINYFQTRLSNINSAFDTLRVQENLSKISIQDKINTIAAMGKKDSSNTIIRNYMKTINNSKKDDTLKNNIKDGFKSTKEDFSYYANIALTDKNGKCTVDASGILENMDLAKNDYFIKAKEDSKTYISSVKKSQSTGNPVIVISEPIFVDNQFQGVLLQSIDLTNMSQNLINSISIGKTGGVFVVENDGTMIIHKDKGEIFNKNFLNVNAANKILKDKKGTIEYTYKGEDKLAAYDYDSNLGWIFVATIGKSELMGTSNTVLKTTVILSLIAIISSILLSLIITKRLSAPIIKVSEAMNRLSEGDFTINVHSESKDEIGHMSRKLDNTIKSVRGSVAEVKNTSVSIGEDINILSKNSSEMVTSVNEVSNAIQDVAAGSTSQAEDLMDVVNMVSDFTKELEETNNRLVKVNCEIKDSEEKAKQGSEEINLLIQNICEVKEKFDAVLEKVNNLSGSVSQIGSITDVINDISEKTNLLALNAAIEAARAGEHGKGFAVVAEEVRKLAEQSKDSSHEIIQLVKSIYSETNEVKSTSSGVGDVLESQAESANNTIIILYDIIDAVKDISSLMNEANDSLGSVMENKKSILDKVQNVSAVAEEVSASSEEIAASSEEMLAGAEEVNNHAERVRHSASDLTDKVKKFIV</sequence>
<dbReference type="Pfam" id="PF00672">
    <property type="entry name" value="HAMP"/>
    <property type="match status" value="1"/>
</dbReference>
<dbReference type="InterPro" id="IPR004089">
    <property type="entry name" value="MCPsignal_dom"/>
</dbReference>
<dbReference type="AlphaFoldDB" id="A0A837SBM9"/>
<feature type="transmembrane region" description="Helical" evidence="11">
    <location>
        <begin position="7"/>
        <end position="28"/>
    </location>
</feature>
<feature type="domain" description="HAMP" evidence="13">
    <location>
        <begin position="307"/>
        <end position="359"/>
    </location>
</feature>
<keyword evidence="7 9" id="KW-0807">Transducer</keyword>
<dbReference type="SMART" id="SM00304">
    <property type="entry name" value="HAMP"/>
    <property type="match status" value="1"/>
</dbReference>
<dbReference type="PANTHER" id="PTHR32089:SF112">
    <property type="entry name" value="LYSOZYME-LIKE PROTEIN-RELATED"/>
    <property type="match status" value="1"/>
</dbReference>
<evidence type="ECO:0000256" key="8">
    <source>
        <dbReference type="ARBA" id="ARBA00029447"/>
    </source>
</evidence>
<evidence type="ECO:0000256" key="7">
    <source>
        <dbReference type="ARBA" id="ARBA00023224"/>
    </source>
</evidence>
<accession>A0A837SBM9</accession>
<dbReference type="EMBL" id="JPGY02000001">
    <property type="protein sequence ID" value="KRU13686.1"/>
    <property type="molecule type" value="Genomic_DNA"/>
</dbReference>
<dbReference type="Pfam" id="PF02743">
    <property type="entry name" value="dCache_1"/>
    <property type="match status" value="1"/>
</dbReference>
<comment type="subcellular location">
    <subcellularLocation>
        <location evidence="1">Cell membrane</location>
        <topology evidence="1">Multi-pass membrane protein</topology>
    </subcellularLocation>
</comment>
<dbReference type="Proteomes" id="UP000028042">
    <property type="component" value="Unassembled WGS sequence"/>
</dbReference>
<name>A0A837SBM9_CLOPA</name>
<dbReference type="CDD" id="cd06225">
    <property type="entry name" value="HAMP"/>
    <property type="match status" value="1"/>
</dbReference>
<evidence type="ECO:0000256" key="4">
    <source>
        <dbReference type="ARBA" id="ARBA00022692"/>
    </source>
</evidence>
<dbReference type="PROSITE" id="PS50885">
    <property type="entry name" value="HAMP"/>
    <property type="match status" value="1"/>
</dbReference>
<dbReference type="InterPro" id="IPR003660">
    <property type="entry name" value="HAMP_dom"/>
</dbReference>
<proteinExistence type="inferred from homology"/>
<evidence type="ECO:0000256" key="3">
    <source>
        <dbReference type="ARBA" id="ARBA00022500"/>
    </source>
</evidence>
<reference evidence="14 15" key="1">
    <citation type="journal article" name="Genome Announc.">
        <title>Improved Draft Genome Sequence of Clostridium pasteurianum Strain ATCC 6013 (DSM 525) Using a Hybrid Next-Generation Sequencing Approach.</title>
        <authorList>
            <person name="Pyne M.E."/>
            <person name="Utturkar S."/>
            <person name="Brown S.D."/>
            <person name="Moo-Young M."/>
            <person name="Chung D.A."/>
            <person name="Chou C.P."/>
        </authorList>
    </citation>
    <scope>NUCLEOTIDE SEQUENCE [LARGE SCALE GENOMIC DNA]</scope>
    <source>
        <strain evidence="14 15">ATCC 6013</strain>
    </source>
</reference>
<evidence type="ECO:0000256" key="2">
    <source>
        <dbReference type="ARBA" id="ARBA00022475"/>
    </source>
</evidence>
<dbReference type="InterPro" id="IPR029151">
    <property type="entry name" value="Sensor-like_sf"/>
</dbReference>
<dbReference type="GO" id="GO:0005886">
    <property type="term" value="C:plasma membrane"/>
    <property type="evidence" value="ECO:0007669"/>
    <property type="project" value="UniProtKB-SubCell"/>
</dbReference>
<evidence type="ECO:0000313" key="15">
    <source>
        <dbReference type="Proteomes" id="UP000028042"/>
    </source>
</evidence>
<dbReference type="CDD" id="cd12914">
    <property type="entry name" value="PDC1_DGC_like"/>
    <property type="match status" value="1"/>
</dbReference>
<evidence type="ECO:0000256" key="5">
    <source>
        <dbReference type="ARBA" id="ARBA00022989"/>
    </source>
</evidence>
<gene>
    <name evidence="14" type="ORF">CP6013_02934</name>
</gene>
<dbReference type="Gene3D" id="3.30.450.20">
    <property type="entry name" value="PAS domain"/>
    <property type="match status" value="1"/>
</dbReference>
<protein>
    <submittedName>
        <fullName evidence="14">Methyl-accepting chemotaxis sensory transducer with Cache sensor</fullName>
    </submittedName>
</protein>
<dbReference type="GO" id="GO:0006935">
    <property type="term" value="P:chemotaxis"/>
    <property type="evidence" value="ECO:0007669"/>
    <property type="project" value="UniProtKB-KW"/>
</dbReference>